<feature type="region of interest" description="Disordered" evidence="7">
    <location>
        <begin position="181"/>
        <end position="226"/>
    </location>
</feature>
<dbReference type="Pfam" id="PF20624">
    <property type="entry name" value="DMRT5_DMB"/>
    <property type="match status" value="1"/>
</dbReference>
<dbReference type="InterPro" id="IPR009060">
    <property type="entry name" value="UBA-like_sf"/>
</dbReference>
<feature type="region of interest" description="Disordered" evidence="7">
    <location>
        <begin position="1"/>
        <end position="72"/>
    </location>
</feature>
<dbReference type="PANTHER" id="PTHR12322">
    <property type="entry name" value="DOUBLESEX AND MAB-3 RELATED TRANSCRIPTION FACTOR DMRT"/>
    <property type="match status" value="1"/>
</dbReference>
<evidence type="ECO:0000313" key="9">
    <source>
        <dbReference type="EMBL" id="KAF7486257.1"/>
    </source>
</evidence>
<evidence type="ECO:0000313" key="10">
    <source>
        <dbReference type="EMBL" id="VTJ74047.1"/>
    </source>
</evidence>
<dbReference type="Gene3D" id="4.10.1040.10">
    <property type="entry name" value="DM DNA-binding domain"/>
    <property type="match status" value="1"/>
</dbReference>
<evidence type="ECO:0000313" key="11">
    <source>
        <dbReference type="Proteomes" id="UP000335636"/>
    </source>
</evidence>
<dbReference type="EMBL" id="WJEC01000049">
    <property type="protein sequence ID" value="KAF7486257.1"/>
    <property type="molecule type" value="Genomic_DNA"/>
</dbReference>
<dbReference type="FunFam" id="4.10.1040.10:FF:000001">
    <property type="entry name" value="doublesex- and mab-3-related transcription factor 1"/>
    <property type="match status" value="1"/>
</dbReference>
<organism evidence="10 11">
    <name type="scientific">Marmota monax</name>
    <name type="common">Woodchuck</name>
    <dbReference type="NCBI Taxonomy" id="9995"/>
    <lineage>
        <taxon>Eukaryota</taxon>
        <taxon>Metazoa</taxon>
        <taxon>Chordata</taxon>
        <taxon>Craniata</taxon>
        <taxon>Vertebrata</taxon>
        <taxon>Euteleostomi</taxon>
        <taxon>Mammalia</taxon>
        <taxon>Eutheria</taxon>
        <taxon>Euarchontoglires</taxon>
        <taxon>Glires</taxon>
        <taxon>Rodentia</taxon>
        <taxon>Sciuromorpha</taxon>
        <taxon>Sciuridae</taxon>
        <taxon>Xerinae</taxon>
        <taxon>Marmotini</taxon>
        <taxon>Marmota</taxon>
    </lineage>
</organism>
<evidence type="ECO:0000256" key="6">
    <source>
        <dbReference type="PROSITE-ProRule" id="PRU00070"/>
    </source>
</evidence>
<protein>
    <submittedName>
        <fullName evidence="9">Doublesex- and mab-3-related transcription factor A1</fullName>
    </submittedName>
</protein>
<evidence type="ECO:0000259" key="8">
    <source>
        <dbReference type="PROSITE" id="PS50809"/>
    </source>
</evidence>
<dbReference type="SUPFAM" id="SSF46934">
    <property type="entry name" value="UBA-like"/>
    <property type="match status" value="1"/>
</dbReference>
<dbReference type="GO" id="GO:0007548">
    <property type="term" value="P:sex differentiation"/>
    <property type="evidence" value="ECO:0007669"/>
    <property type="project" value="TreeGrafter"/>
</dbReference>
<evidence type="ECO:0000256" key="5">
    <source>
        <dbReference type="ARBA" id="ARBA00023242"/>
    </source>
</evidence>
<dbReference type="Pfam" id="PF00751">
    <property type="entry name" value="DM"/>
    <property type="match status" value="1"/>
</dbReference>
<reference evidence="9" key="2">
    <citation type="submission" date="2020-08" db="EMBL/GenBank/DDBJ databases">
        <authorList>
            <person name="Shumante A."/>
            <person name="Zimin A.V."/>
            <person name="Puiu D."/>
            <person name="Salzberg S.L."/>
        </authorList>
    </citation>
    <scope>NUCLEOTIDE SEQUENCE</scope>
    <source>
        <strain evidence="9">WC2-LM</strain>
        <tissue evidence="9">Liver</tissue>
    </source>
</reference>
<comment type="subcellular location">
    <subcellularLocation>
        <location evidence="6">Nucleus</location>
    </subcellularLocation>
</comment>
<reference evidence="10 11" key="1">
    <citation type="submission" date="2019-04" db="EMBL/GenBank/DDBJ databases">
        <authorList>
            <person name="Alioto T."/>
            <person name="Alioto T."/>
        </authorList>
    </citation>
    <scope>NUCLEOTIDE SEQUENCE [LARGE SCALE GENOMIC DNA]</scope>
</reference>
<feature type="compositionally biased region" description="Polar residues" evidence="7">
    <location>
        <begin position="258"/>
        <end position="268"/>
    </location>
</feature>
<feature type="compositionally biased region" description="Low complexity" evidence="7">
    <location>
        <begin position="274"/>
        <end position="286"/>
    </location>
</feature>
<keyword evidence="2 6" id="KW-0479">Metal-binding</keyword>
<proteinExistence type="inferred from homology"/>
<feature type="domain" description="DM" evidence="8">
    <location>
        <begin position="130"/>
        <end position="177"/>
    </location>
</feature>
<keyword evidence="5 6" id="KW-0539">Nucleus</keyword>
<dbReference type="Proteomes" id="UP000335636">
    <property type="component" value="Unassembled WGS sequence"/>
</dbReference>
<dbReference type="InterPro" id="IPR001275">
    <property type="entry name" value="DM_DNA-bd"/>
</dbReference>
<feature type="compositionally biased region" description="Basic and acidic residues" evidence="7">
    <location>
        <begin position="36"/>
        <end position="48"/>
    </location>
</feature>
<dbReference type="PANTHER" id="PTHR12322:SF71">
    <property type="entry name" value="DOUBLESEX- AND MAB-3-RELATED TRANSCRIPTION FACTOR A1"/>
    <property type="match status" value="1"/>
</dbReference>
<dbReference type="Proteomes" id="UP000662637">
    <property type="component" value="Unassembled WGS sequence"/>
</dbReference>
<gene>
    <name evidence="9" type="ORF">GHT09_001791</name>
    <name evidence="10" type="ORF">MONAX_5E038547</name>
</gene>
<dbReference type="EMBL" id="CABDUW010000712">
    <property type="protein sequence ID" value="VTJ74047.1"/>
    <property type="molecule type" value="Genomic_DNA"/>
</dbReference>
<evidence type="ECO:0000256" key="4">
    <source>
        <dbReference type="ARBA" id="ARBA00023125"/>
    </source>
</evidence>
<evidence type="ECO:0000256" key="2">
    <source>
        <dbReference type="ARBA" id="ARBA00022723"/>
    </source>
</evidence>
<dbReference type="AlphaFoldDB" id="A0A5E4BWN9"/>
<feature type="compositionally biased region" description="Polar residues" evidence="7">
    <location>
        <begin position="1"/>
        <end position="14"/>
    </location>
</feature>
<feature type="DNA-binding region" description="DM" evidence="6">
    <location>
        <begin position="130"/>
        <end position="177"/>
    </location>
</feature>
<evidence type="ECO:0000256" key="7">
    <source>
        <dbReference type="SAM" id="MobiDB-lite"/>
    </source>
</evidence>
<feature type="region of interest" description="Disordered" evidence="7">
    <location>
        <begin position="248"/>
        <end position="341"/>
    </location>
</feature>
<dbReference type="InterPro" id="IPR046472">
    <property type="entry name" value="DMRT5_1_DMB_dom"/>
</dbReference>
<dbReference type="Pfam" id="PF03474">
    <property type="entry name" value="DMA"/>
    <property type="match status" value="1"/>
</dbReference>
<keyword evidence="4 6" id="KW-0238">DNA-binding</keyword>
<keyword evidence="11" id="KW-1185">Reference proteome</keyword>
<keyword evidence="3 6" id="KW-0862">Zinc</keyword>
<evidence type="ECO:0000256" key="3">
    <source>
        <dbReference type="ARBA" id="ARBA00022833"/>
    </source>
</evidence>
<feature type="compositionally biased region" description="Low complexity" evidence="7">
    <location>
        <begin position="325"/>
        <end position="338"/>
    </location>
</feature>
<dbReference type="PROSITE" id="PS50809">
    <property type="entry name" value="DM_2"/>
    <property type="match status" value="1"/>
</dbReference>
<dbReference type="InterPro" id="IPR036407">
    <property type="entry name" value="DM_DNA-bd_sf"/>
</dbReference>
<sequence length="536" mass="57498">MWVGDSRTTASSYPSIPAGLSADSTIPSYNTSLETSRMEQSQRGRGDHSGNGVLHPGPGLVAATPHPSPPALPVPSGIPVPPAYLRPSGLFLRAAATAASTAGSGGCRPVPRLERGVSAVGSGYLRTPKCSRCRNHGVVSALKGHKRFCRWQDCACVKCTLISERQRVMAAQVALRRQQAQEESEARGPQSFLYPGVSGPEGRASKSRGRTVNSQAAGEPKAVPAQELGALRPASGLATPAIEVIQQDDAEDKQEQKGSQCDSCQSGQEEPCSKSHQLSLRSSSKSNGAIGKKSIRSSTSEHSKKHDSIQSPYSGEQSGGEDSPRSLSSSDLESGNESEGAKDCIAVRASLPMMSSRPRDPLDILIRIFPRYRLTWLESVLRFCKGDVVQAIEQILNGKERKQDTRDLAYSRKLENTAFSRASNFSLARIGFGTLGNKSAFSPLQTPSASYRGDSNLYSLNPRLEISPLRLAYSSPGRGLSGFVSPYLTPGLVPALPFQPSLDYTFSGMIRDTSYFPSKSSITGSRLYFRPSQDSL</sequence>
<dbReference type="GO" id="GO:0000978">
    <property type="term" value="F:RNA polymerase II cis-regulatory region sequence-specific DNA binding"/>
    <property type="evidence" value="ECO:0007669"/>
    <property type="project" value="TreeGrafter"/>
</dbReference>
<comment type="similarity">
    <text evidence="1">Belongs to the DMRT family.</text>
</comment>
<feature type="compositionally biased region" description="Basic and acidic residues" evidence="7">
    <location>
        <begin position="299"/>
        <end position="308"/>
    </location>
</feature>
<accession>A0A5E4BWN9</accession>
<dbReference type="InterPro" id="IPR026607">
    <property type="entry name" value="DMRT"/>
</dbReference>
<dbReference type="GO" id="GO:0046872">
    <property type="term" value="F:metal ion binding"/>
    <property type="evidence" value="ECO:0007669"/>
    <property type="project" value="UniProtKB-KW"/>
</dbReference>
<evidence type="ECO:0000256" key="1">
    <source>
        <dbReference type="ARBA" id="ARBA00006834"/>
    </source>
</evidence>
<name>A0A5E4BWN9_MARMO</name>
<dbReference type="GO" id="GO:0000981">
    <property type="term" value="F:DNA-binding transcription factor activity, RNA polymerase II-specific"/>
    <property type="evidence" value="ECO:0007669"/>
    <property type="project" value="TreeGrafter"/>
</dbReference>
<dbReference type="SUPFAM" id="SSF82927">
    <property type="entry name" value="Cysteine-rich DNA binding domain, (DM domain)"/>
    <property type="match status" value="1"/>
</dbReference>
<dbReference type="PROSITE" id="PS40000">
    <property type="entry name" value="DM_1"/>
    <property type="match status" value="1"/>
</dbReference>
<feature type="compositionally biased region" description="Polar residues" evidence="7">
    <location>
        <begin position="22"/>
        <end position="35"/>
    </location>
</feature>
<dbReference type="InterPro" id="IPR005173">
    <property type="entry name" value="DMA"/>
</dbReference>
<dbReference type="SMART" id="SM00301">
    <property type="entry name" value="DM"/>
    <property type="match status" value="1"/>
</dbReference>
<dbReference type="GO" id="GO:0005634">
    <property type="term" value="C:nucleus"/>
    <property type="evidence" value="ECO:0007669"/>
    <property type="project" value="UniProtKB-SubCell"/>
</dbReference>
<dbReference type="CDD" id="cd14417">
    <property type="entry name" value="CUE_DMA_DMRTA1"/>
    <property type="match status" value="1"/>
</dbReference>